<feature type="compositionally biased region" description="Basic and acidic residues" evidence="1">
    <location>
        <begin position="79"/>
        <end position="88"/>
    </location>
</feature>
<reference evidence="2" key="1">
    <citation type="submission" date="2017-05" db="UniProtKB">
        <authorList>
            <consortium name="EnsemblMetazoa"/>
        </authorList>
    </citation>
    <scope>IDENTIFICATION</scope>
</reference>
<name>A0A1X7SZH8_AMPQE</name>
<feature type="compositionally biased region" description="Basic and acidic residues" evidence="1">
    <location>
        <begin position="13"/>
        <end position="26"/>
    </location>
</feature>
<dbReference type="InParanoid" id="A0A1X7SZH8"/>
<proteinExistence type="predicted"/>
<feature type="compositionally biased region" description="Basic and acidic residues" evidence="1">
    <location>
        <begin position="36"/>
        <end position="51"/>
    </location>
</feature>
<feature type="compositionally biased region" description="Acidic residues" evidence="1">
    <location>
        <begin position="67"/>
        <end position="76"/>
    </location>
</feature>
<feature type="compositionally biased region" description="Basic residues" evidence="1">
    <location>
        <begin position="89"/>
        <end position="109"/>
    </location>
</feature>
<dbReference type="AlphaFoldDB" id="A0A1X7SZH8"/>
<feature type="compositionally biased region" description="Gly residues" evidence="1">
    <location>
        <begin position="110"/>
        <end position="153"/>
    </location>
</feature>
<protein>
    <submittedName>
        <fullName evidence="2">Uncharacterized protein</fullName>
    </submittedName>
</protein>
<evidence type="ECO:0000313" key="2">
    <source>
        <dbReference type="EnsemblMetazoa" id="Aqu2.1.07490_001"/>
    </source>
</evidence>
<feature type="region of interest" description="Disordered" evidence="1">
    <location>
        <begin position="1"/>
        <end position="157"/>
    </location>
</feature>
<organism evidence="2">
    <name type="scientific">Amphimedon queenslandica</name>
    <name type="common">Sponge</name>
    <dbReference type="NCBI Taxonomy" id="400682"/>
    <lineage>
        <taxon>Eukaryota</taxon>
        <taxon>Metazoa</taxon>
        <taxon>Porifera</taxon>
        <taxon>Demospongiae</taxon>
        <taxon>Heteroscleromorpha</taxon>
        <taxon>Haplosclerida</taxon>
        <taxon>Niphatidae</taxon>
        <taxon>Amphimedon</taxon>
    </lineage>
</organism>
<dbReference type="EnsemblMetazoa" id="Aqu2.1.07490_001">
    <property type="protein sequence ID" value="Aqu2.1.07490_001"/>
    <property type="gene ID" value="Aqu2.1.07490"/>
</dbReference>
<sequence length="179" mass="18988">MATPIDNVLIEVHPSDGKKKEGRPLDLEQFQPALKRQLELIEEGKREKGEIMDSDDGEETGAGSETEGTEETETGEDSGTGRETEREKGKKFKKKRRQHRGKGKQRRSGGRGAGRGGGQKRGGGGQGRGGSGQGRGGGGRGRGGGGQGRGGGPATTVIERNIIKHNNNNKSFIGFIHKC</sequence>
<accession>A0A1X7SZH8</accession>
<evidence type="ECO:0000256" key="1">
    <source>
        <dbReference type="SAM" id="MobiDB-lite"/>
    </source>
</evidence>